<keyword evidence="3" id="KW-1185">Reference proteome</keyword>
<dbReference type="InterPro" id="IPR056091">
    <property type="entry name" value="DUF7674"/>
</dbReference>
<protein>
    <recommendedName>
        <fullName evidence="1">DUF7674 domain-containing protein</fullName>
    </recommendedName>
</protein>
<comment type="caution">
    <text evidence="2">The sequence shown here is derived from an EMBL/GenBank/DDBJ whole genome shotgun (WGS) entry which is preliminary data.</text>
</comment>
<dbReference type="RefSeq" id="WP_205187925.1">
    <property type="nucleotide sequence ID" value="NZ_JAFBFC010000004.1"/>
</dbReference>
<dbReference type="Proteomes" id="UP000809829">
    <property type="component" value="Unassembled WGS sequence"/>
</dbReference>
<organism evidence="2 3">
    <name type="scientific">Priestia iocasae</name>
    <dbReference type="NCBI Taxonomy" id="2291674"/>
    <lineage>
        <taxon>Bacteria</taxon>
        <taxon>Bacillati</taxon>
        <taxon>Bacillota</taxon>
        <taxon>Bacilli</taxon>
        <taxon>Bacillales</taxon>
        <taxon>Bacillaceae</taxon>
        <taxon>Priestia</taxon>
    </lineage>
</organism>
<dbReference type="EMBL" id="JAFBFC010000004">
    <property type="protein sequence ID" value="MBM7703932.1"/>
    <property type="molecule type" value="Genomic_DNA"/>
</dbReference>
<evidence type="ECO:0000313" key="3">
    <source>
        <dbReference type="Proteomes" id="UP000809829"/>
    </source>
</evidence>
<proteinExistence type="predicted"/>
<evidence type="ECO:0000259" key="1">
    <source>
        <dbReference type="Pfam" id="PF24722"/>
    </source>
</evidence>
<evidence type="ECO:0000313" key="2">
    <source>
        <dbReference type="EMBL" id="MBM7703932.1"/>
    </source>
</evidence>
<accession>A0ABS2QYB4</accession>
<dbReference type="Pfam" id="PF24722">
    <property type="entry name" value="DUF7674"/>
    <property type="match status" value="1"/>
</dbReference>
<gene>
    <name evidence="2" type="ORF">JOC83_002781</name>
</gene>
<name>A0ABS2QYB4_9BACI</name>
<sequence length="120" mass="14208">MITKEDVIVLLKESCSSYSPNEMEIKNKEELVQELSRFASHLISLQYNQQLEKERDVFELIERLYVEGEAHVKEAVTVGLFETMNRIIDEQHIDSEEIGRLLKPNSYKWWKTISEYAEQK</sequence>
<reference evidence="2 3" key="1">
    <citation type="submission" date="2021-01" db="EMBL/GenBank/DDBJ databases">
        <title>Genomic Encyclopedia of Type Strains, Phase IV (KMG-IV): sequencing the most valuable type-strain genomes for metagenomic binning, comparative biology and taxonomic classification.</title>
        <authorList>
            <person name="Goeker M."/>
        </authorList>
    </citation>
    <scope>NUCLEOTIDE SEQUENCE [LARGE SCALE GENOMIC DNA]</scope>
    <source>
        <strain evidence="2 3">DSM 104297</strain>
    </source>
</reference>
<feature type="domain" description="DUF7674" evidence="1">
    <location>
        <begin position="10"/>
        <end position="112"/>
    </location>
</feature>